<accession>A0A7C5DB85</accession>
<dbReference type="EMBL" id="DRTB01000254">
    <property type="protein sequence ID" value="HHE05082.1"/>
    <property type="molecule type" value="Genomic_DNA"/>
</dbReference>
<sequence>MMILTLFSFSTFFISGDGIFPSPEKLIGITSGAQLSDRTGFIGDIFASAGRIYTMKVLYYKPNLQNSSLNVYSSYIRIGIGYGHRFKDFAIGTRFFLFLLTQVITEKNESITMKTPVRYNSSGMLFFVGHYYYNYLFSLGVEYNRIIQKPGFYFELRRVLI</sequence>
<dbReference type="Proteomes" id="UP000886110">
    <property type="component" value="Unassembled WGS sequence"/>
</dbReference>
<dbReference type="AlphaFoldDB" id="A0A7C5DB85"/>
<evidence type="ECO:0000313" key="1">
    <source>
        <dbReference type="EMBL" id="HHE05082.1"/>
    </source>
</evidence>
<comment type="caution">
    <text evidence="1">The sequence shown here is derived from an EMBL/GenBank/DDBJ whole genome shotgun (WGS) entry which is preliminary data.</text>
</comment>
<proteinExistence type="predicted"/>
<name>A0A7C5DB85_UNCW3</name>
<protein>
    <submittedName>
        <fullName evidence="1">Uncharacterized protein</fullName>
    </submittedName>
</protein>
<organism evidence="1">
    <name type="scientific">candidate division WOR-3 bacterium</name>
    <dbReference type="NCBI Taxonomy" id="2052148"/>
    <lineage>
        <taxon>Bacteria</taxon>
        <taxon>Bacteria division WOR-3</taxon>
    </lineage>
</organism>
<gene>
    <name evidence="1" type="ORF">ENL19_03360</name>
</gene>
<reference evidence="1" key="1">
    <citation type="journal article" date="2020" name="mSystems">
        <title>Genome- and Community-Level Interaction Insights into Carbon Utilization and Element Cycling Functions of Hydrothermarchaeota in Hydrothermal Sediment.</title>
        <authorList>
            <person name="Zhou Z."/>
            <person name="Liu Y."/>
            <person name="Xu W."/>
            <person name="Pan J."/>
            <person name="Luo Z.H."/>
            <person name="Li M."/>
        </authorList>
    </citation>
    <scope>NUCLEOTIDE SEQUENCE [LARGE SCALE GENOMIC DNA]</scope>
    <source>
        <strain evidence="1">HyVt-74</strain>
    </source>
</reference>